<reference evidence="1" key="2">
    <citation type="submission" date="2022-06" db="UniProtKB">
        <authorList>
            <consortium name="EnsemblMetazoa"/>
        </authorList>
    </citation>
    <scope>IDENTIFICATION</scope>
    <source>
        <strain evidence="1">PS312</strain>
    </source>
</reference>
<keyword evidence="2" id="KW-1185">Reference proteome</keyword>
<organism evidence="1 2">
    <name type="scientific">Pristionchus pacificus</name>
    <name type="common">Parasitic nematode worm</name>
    <dbReference type="NCBI Taxonomy" id="54126"/>
    <lineage>
        <taxon>Eukaryota</taxon>
        <taxon>Metazoa</taxon>
        <taxon>Ecdysozoa</taxon>
        <taxon>Nematoda</taxon>
        <taxon>Chromadorea</taxon>
        <taxon>Rhabditida</taxon>
        <taxon>Rhabditina</taxon>
        <taxon>Diplogasteromorpha</taxon>
        <taxon>Diplogasteroidea</taxon>
        <taxon>Neodiplogasteridae</taxon>
        <taxon>Pristionchus</taxon>
    </lineage>
</organism>
<accession>A0A2A6BKK8</accession>
<name>A0A2A6BKK8_PRIPA</name>
<evidence type="ECO:0000313" key="1">
    <source>
        <dbReference type="EnsemblMetazoa" id="PPA36023.1"/>
    </source>
</evidence>
<gene>
    <name evidence="1" type="primary">WBGene00274392</name>
</gene>
<dbReference type="AlphaFoldDB" id="A0A2A6BKK8"/>
<sequence>MSSDPRRQEMLVRYRARWHKKRENTRAVNGLASYAAPISLVIFSPSLRVALWKRLNCTRPPVSNDRSSYSVNQSA</sequence>
<evidence type="ECO:0000313" key="2">
    <source>
        <dbReference type="Proteomes" id="UP000005239"/>
    </source>
</evidence>
<dbReference type="EnsemblMetazoa" id="PPA36023.1">
    <property type="protein sequence ID" value="PPA36023.1"/>
    <property type="gene ID" value="WBGene00274392"/>
</dbReference>
<dbReference type="Proteomes" id="UP000005239">
    <property type="component" value="Unassembled WGS sequence"/>
</dbReference>
<accession>A0A8R1YXJ5</accession>
<proteinExistence type="predicted"/>
<protein>
    <submittedName>
        <fullName evidence="1">Uncharacterized protein</fullName>
    </submittedName>
</protein>
<reference evidence="2" key="1">
    <citation type="journal article" date="2008" name="Nat. Genet.">
        <title>The Pristionchus pacificus genome provides a unique perspective on nematode lifestyle and parasitism.</title>
        <authorList>
            <person name="Dieterich C."/>
            <person name="Clifton S.W."/>
            <person name="Schuster L.N."/>
            <person name="Chinwalla A."/>
            <person name="Delehaunty K."/>
            <person name="Dinkelacker I."/>
            <person name="Fulton L."/>
            <person name="Fulton R."/>
            <person name="Godfrey J."/>
            <person name="Minx P."/>
            <person name="Mitreva M."/>
            <person name="Roeseler W."/>
            <person name="Tian H."/>
            <person name="Witte H."/>
            <person name="Yang S.P."/>
            <person name="Wilson R.K."/>
            <person name="Sommer R.J."/>
        </authorList>
    </citation>
    <scope>NUCLEOTIDE SEQUENCE [LARGE SCALE GENOMIC DNA]</scope>
    <source>
        <strain evidence="2">PS312</strain>
    </source>
</reference>